<dbReference type="RefSeq" id="WP_248343850.1">
    <property type="nucleotide sequence ID" value="NZ_AP025592.1"/>
</dbReference>
<feature type="binding site" evidence="3">
    <location>
        <position position="278"/>
    </location>
    <ligand>
        <name>CTP</name>
        <dbReference type="ChEBI" id="CHEBI:37563"/>
    </ligand>
</feature>
<dbReference type="SUPFAM" id="SSF52507">
    <property type="entry name" value="Homo-oligomeric flavin-containing Cys decarboxylases, HFCD"/>
    <property type="match status" value="1"/>
</dbReference>
<comment type="similarity">
    <text evidence="3 4">In the N-terminal section; belongs to the HFCD (homo-oligomeric flavin containing Cys decarboxylase) superfamily.</text>
</comment>
<evidence type="ECO:0000259" key="6">
    <source>
        <dbReference type="Pfam" id="PF04127"/>
    </source>
</evidence>
<evidence type="ECO:0000256" key="1">
    <source>
        <dbReference type="ARBA" id="ARBA00022793"/>
    </source>
</evidence>
<dbReference type="InterPro" id="IPR005252">
    <property type="entry name" value="CoaBC"/>
</dbReference>
<feature type="domain" description="Flavoprotein" evidence="5">
    <location>
        <begin position="7"/>
        <end position="175"/>
    </location>
</feature>
<sequence length="406" mass="42113">MSFRDRTVVLGVGGGIAAYKACELARLVVKGGGRVRVAMTPAATRFVGPLTFQAISGATVATDLLDPEQERSYGHLALARQADLFVVAPATADLIARLRAGMGDDAVTTSALAMTCPVLVAPAMNTRMWGNAAVQENLAALRARGWHVVGPGAGELADGDVGEGRLAEPAEIAAAAERLLGRRDLEGRRVVVTAGPTREPIDPVRFVSNPSTGKMGYAIARAARRRGAEVVLVSGPVSLEPPPGVKVVRVGAAEELARALLAEVDAADLVVAAAAVSDYRPKRPSDRKLKKSDGEESIVFTRTPDALLAAGERFAGRAGAPVLVGFAAETEDLVENARGKLARKRLDLVVANQVGAPGAGFGGDRNAVLLVEAAGTPREVAGTKDEVAEAILDRAVELLGAKRPRG</sequence>
<keyword evidence="3" id="KW-0511">Multifunctional enzyme</keyword>
<gene>
    <name evidence="3 7" type="primary">coaBC</name>
    <name evidence="7" type="ORF">AMPC_03620</name>
</gene>
<accession>A0ABM7X607</accession>
<comment type="similarity">
    <text evidence="3 4">In the C-terminal section; belongs to the PPC synthetase family.</text>
</comment>
<feature type="domain" description="DNA/pantothenate metabolism flavoprotein C-terminal" evidence="6">
    <location>
        <begin position="185"/>
        <end position="397"/>
    </location>
</feature>
<comment type="pathway">
    <text evidence="3 4">Cofactor biosynthesis; coenzyme A biosynthesis; CoA from (R)-pantothenate: step 3/5.</text>
</comment>
<dbReference type="InterPro" id="IPR003382">
    <property type="entry name" value="Flavoprotein"/>
</dbReference>
<evidence type="ECO:0000256" key="3">
    <source>
        <dbReference type="HAMAP-Rule" id="MF_02225"/>
    </source>
</evidence>
<keyword evidence="2 3" id="KW-0456">Lyase</keyword>
<name>A0ABM7X607_9BACT</name>
<dbReference type="PANTHER" id="PTHR14359">
    <property type="entry name" value="HOMO-OLIGOMERIC FLAVIN CONTAINING CYS DECARBOXYLASE FAMILY"/>
    <property type="match status" value="1"/>
</dbReference>
<comment type="function">
    <text evidence="3">Catalyzes two sequential steps in the biosynthesis of coenzyme A. In the first step cysteine is conjugated to 4'-phosphopantothenate to form 4-phosphopantothenoylcysteine. In the second step the latter compound is decarboxylated to form 4'-phosphopantotheine.</text>
</comment>
<evidence type="ECO:0000313" key="8">
    <source>
        <dbReference type="Proteomes" id="UP001162734"/>
    </source>
</evidence>
<keyword evidence="3" id="KW-0479">Metal-binding</keyword>
<dbReference type="EC" id="4.1.1.36" evidence="3"/>
<organism evidence="7 8">
    <name type="scientific">Anaeromyxobacter paludicola</name>
    <dbReference type="NCBI Taxonomy" id="2918171"/>
    <lineage>
        <taxon>Bacteria</taxon>
        <taxon>Pseudomonadati</taxon>
        <taxon>Myxococcota</taxon>
        <taxon>Myxococcia</taxon>
        <taxon>Myxococcales</taxon>
        <taxon>Cystobacterineae</taxon>
        <taxon>Anaeromyxobacteraceae</taxon>
        <taxon>Anaeromyxobacter</taxon>
    </lineage>
</organism>
<dbReference type="PANTHER" id="PTHR14359:SF6">
    <property type="entry name" value="PHOSPHOPANTOTHENOYLCYSTEINE DECARBOXYLASE"/>
    <property type="match status" value="1"/>
</dbReference>
<keyword evidence="8" id="KW-1185">Reference proteome</keyword>
<evidence type="ECO:0000256" key="4">
    <source>
        <dbReference type="RuleBase" id="RU364078"/>
    </source>
</evidence>
<feature type="binding site" evidence="3">
    <location>
        <position position="326"/>
    </location>
    <ligand>
        <name>CTP</name>
        <dbReference type="ChEBI" id="CHEBI:37563"/>
    </ligand>
</feature>
<dbReference type="InterPro" id="IPR035929">
    <property type="entry name" value="CoaB-like_sf"/>
</dbReference>
<feature type="region of interest" description="Phosphopantothenoylcysteine decarboxylase" evidence="3">
    <location>
        <begin position="1"/>
        <end position="189"/>
    </location>
</feature>
<dbReference type="HAMAP" id="MF_02225">
    <property type="entry name" value="CoaBC"/>
    <property type="match status" value="1"/>
</dbReference>
<keyword evidence="3 4" id="KW-0436">Ligase</keyword>
<evidence type="ECO:0000259" key="5">
    <source>
        <dbReference type="Pfam" id="PF02441"/>
    </source>
</evidence>
<comment type="cofactor">
    <cofactor evidence="3">
        <name>FMN</name>
        <dbReference type="ChEBI" id="CHEBI:58210"/>
    </cofactor>
    <text evidence="3">Binds 1 FMN per subunit.</text>
</comment>
<dbReference type="Pfam" id="PF04127">
    <property type="entry name" value="DFP"/>
    <property type="match status" value="1"/>
</dbReference>
<proteinExistence type="inferred from homology"/>
<comment type="caution">
    <text evidence="3">Lacks conserved residue(s) required for the propagation of feature annotation.</text>
</comment>
<dbReference type="Gene3D" id="3.40.50.1950">
    <property type="entry name" value="Flavin prenyltransferase-like"/>
    <property type="match status" value="1"/>
</dbReference>
<protein>
    <recommendedName>
        <fullName evidence="3">Coenzyme A biosynthesis bifunctional protein CoaBC</fullName>
    </recommendedName>
    <alternativeName>
        <fullName evidence="3">DNA/pantothenate metabolism flavoprotein</fullName>
    </alternativeName>
    <alternativeName>
        <fullName evidence="3">Phosphopantothenoylcysteine synthetase/decarboxylase</fullName>
        <shortName evidence="3">PPCS-PPCDC</shortName>
    </alternativeName>
    <domain>
        <recommendedName>
            <fullName evidence="3">Phosphopantothenoylcysteine decarboxylase</fullName>
            <shortName evidence="3">PPC decarboxylase</shortName>
            <shortName evidence="3">PPC-DC</shortName>
            <ecNumber evidence="3">4.1.1.36</ecNumber>
        </recommendedName>
        <alternativeName>
            <fullName evidence="3">CoaC</fullName>
        </alternativeName>
    </domain>
    <domain>
        <recommendedName>
            <fullName evidence="3">Phosphopantothenate--cysteine ligase</fullName>
            <ecNumber evidence="3">6.3.2.5</ecNumber>
        </recommendedName>
        <alternativeName>
            <fullName evidence="3">CoaB</fullName>
        </alternativeName>
        <alternativeName>
            <fullName evidence="3">Phosphopantothenoylcysteine synthetase</fullName>
            <shortName evidence="3">PPC synthetase</shortName>
            <shortName evidence="3">PPC-S</shortName>
        </alternativeName>
    </domain>
</protein>
<keyword evidence="3 4" id="KW-0288">FMN</keyword>
<reference evidence="8" key="1">
    <citation type="journal article" date="2022" name="Int. J. Syst. Evol. Microbiol.">
        <title>Anaeromyxobacter oryzae sp. nov., Anaeromyxobacter diazotrophicus sp. nov. and Anaeromyxobacter paludicola sp. nov., isolated from paddy soils.</title>
        <authorList>
            <person name="Itoh H."/>
            <person name="Xu Z."/>
            <person name="Mise K."/>
            <person name="Masuda Y."/>
            <person name="Ushijima N."/>
            <person name="Hayakawa C."/>
            <person name="Shiratori Y."/>
            <person name="Senoo K."/>
        </authorList>
    </citation>
    <scope>NUCLEOTIDE SEQUENCE [LARGE SCALE GENOMIC DNA]</scope>
    <source>
        <strain evidence="8">Red630</strain>
    </source>
</reference>
<dbReference type="SUPFAM" id="SSF102645">
    <property type="entry name" value="CoaB-like"/>
    <property type="match status" value="1"/>
</dbReference>
<dbReference type="EC" id="6.3.2.5" evidence="3"/>
<keyword evidence="3" id="KW-0460">Magnesium</keyword>
<dbReference type="NCBIfam" id="TIGR00521">
    <property type="entry name" value="coaBC_dfp"/>
    <property type="match status" value="1"/>
</dbReference>
<feature type="binding site" evidence="3">
    <location>
        <position position="288"/>
    </location>
    <ligand>
        <name>CTP</name>
        <dbReference type="ChEBI" id="CHEBI:37563"/>
    </ligand>
</feature>
<comment type="catalytic activity">
    <reaction evidence="3 4">
        <text>N-[(R)-4-phosphopantothenoyl]-L-cysteine + H(+) = (R)-4'-phosphopantetheine + CO2</text>
        <dbReference type="Rhea" id="RHEA:16793"/>
        <dbReference type="ChEBI" id="CHEBI:15378"/>
        <dbReference type="ChEBI" id="CHEBI:16526"/>
        <dbReference type="ChEBI" id="CHEBI:59458"/>
        <dbReference type="ChEBI" id="CHEBI:61723"/>
        <dbReference type="EC" id="4.1.1.36"/>
    </reaction>
</comment>
<keyword evidence="3 4" id="KW-0285">Flavoprotein</keyword>
<dbReference type="Gene3D" id="3.40.50.10300">
    <property type="entry name" value="CoaB-like"/>
    <property type="match status" value="1"/>
</dbReference>
<feature type="binding site" evidence="3">
    <location>
        <position position="340"/>
    </location>
    <ligand>
        <name>CTP</name>
        <dbReference type="ChEBI" id="CHEBI:37563"/>
    </ligand>
</feature>
<comment type="cofactor">
    <cofactor evidence="3">
        <name>Mg(2+)</name>
        <dbReference type="ChEBI" id="CHEBI:18420"/>
    </cofactor>
</comment>
<dbReference type="Pfam" id="PF02441">
    <property type="entry name" value="Flavoprotein"/>
    <property type="match status" value="1"/>
</dbReference>
<dbReference type="InterPro" id="IPR036551">
    <property type="entry name" value="Flavin_trans-like"/>
</dbReference>
<dbReference type="EMBL" id="AP025592">
    <property type="protein sequence ID" value="BDG07249.1"/>
    <property type="molecule type" value="Genomic_DNA"/>
</dbReference>
<feature type="region of interest" description="Phosphopantothenate--cysteine ligase" evidence="3">
    <location>
        <begin position="190"/>
        <end position="406"/>
    </location>
</feature>
<comment type="catalytic activity">
    <reaction evidence="3 4">
        <text>(R)-4'-phosphopantothenate + L-cysteine + CTP = N-[(R)-4-phosphopantothenoyl]-L-cysteine + CMP + diphosphate + H(+)</text>
        <dbReference type="Rhea" id="RHEA:19397"/>
        <dbReference type="ChEBI" id="CHEBI:10986"/>
        <dbReference type="ChEBI" id="CHEBI:15378"/>
        <dbReference type="ChEBI" id="CHEBI:33019"/>
        <dbReference type="ChEBI" id="CHEBI:35235"/>
        <dbReference type="ChEBI" id="CHEBI:37563"/>
        <dbReference type="ChEBI" id="CHEBI:59458"/>
        <dbReference type="ChEBI" id="CHEBI:60377"/>
        <dbReference type="EC" id="6.3.2.5"/>
    </reaction>
</comment>
<dbReference type="Proteomes" id="UP001162734">
    <property type="component" value="Chromosome"/>
</dbReference>
<keyword evidence="1 3" id="KW-0210">Decarboxylase</keyword>
<evidence type="ECO:0000256" key="2">
    <source>
        <dbReference type="ARBA" id="ARBA00023239"/>
    </source>
</evidence>
<dbReference type="InterPro" id="IPR007085">
    <property type="entry name" value="DNA/pantothenate-metab_flavo_C"/>
</dbReference>
<comment type="function">
    <text evidence="4">Catalyzes two steps in the biosynthesis of coenzyme A. In the first step cysteine is conjugated to 4'-phosphopantothenate to form 4-phosphopantothenoylcysteine, in the latter compound is decarboxylated to form 4'-phosphopantotheine.</text>
</comment>
<comment type="pathway">
    <text evidence="3 4">Cofactor biosynthesis; coenzyme A biosynthesis; CoA from (R)-pantothenate: step 2/5.</text>
</comment>
<evidence type="ECO:0000313" key="7">
    <source>
        <dbReference type="EMBL" id="BDG07249.1"/>
    </source>
</evidence>
<feature type="binding site" evidence="3">
    <location>
        <position position="344"/>
    </location>
    <ligand>
        <name>CTP</name>
        <dbReference type="ChEBI" id="CHEBI:37563"/>
    </ligand>
</feature>